<feature type="compositionally biased region" description="Low complexity" evidence="1">
    <location>
        <begin position="324"/>
        <end position="333"/>
    </location>
</feature>
<dbReference type="AlphaFoldDB" id="A0AAV9P4A9"/>
<feature type="compositionally biased region" description="Polar residues" evidence="1">
    <location>
        <begin position="366"/>
        <end position="379"/>
    </location>
</feature>
<feature type="compositionally biased region" description="Polar residues" evidence="1">
    <location>
        <begin position="311"/>
        <end position="323"/>
    </location>
</feature>
<dbReference type="RefSeq" id="XP_064657133.1">
    <property type="nucleotide sequence ID" value="XM_064804363.1"/>
</dbReference>
<organism evidence="2 3">
    <name type="scientific">Saxophila tyrrhenica</name>
    <dbReference type="NCBI Taxonomy" id="1690608"/>
    <lineage>
        <taxon>Eukaryota</taxon>
        <taxon>Fungi</taxon>
        <taxon>Dikarya</taxon>
        <taxon>Ascomycota</taxon>
        <taxon>Pezizomycotina</taxon>
        <taxon>Dothideomycetes</taxon>
        <taxon>Dothideomycetidae</taxon>
        <taxon>Mycosphaerellales</taxon>
        <taxon>Extremaceae</taxon>
        <taxon>Saxophila</taxon>
    </lineage>
</organism>
<dbReference type="EMBL" id="JAVRRT010000011">
    <property type="protein sequence ID" value="KAK5167427.1"/>
    <property type="molecule type" value="Genomic_DNA"/>
</dbReference>
<accession>A0AAV9P4A9</accession>
<name>A0AAV9P4A9_9PEZI</name>
<feature type="compositionally biased region" description="Basic and acidic residues" evidence="1">
    <location>
        <begin position="380"/>
        <end position="390"/>
    </location>
</feature>
<dbReference type="GeneID" id="89928462"/>
<feature type="compositionally biased region" description="Polar residues" evidence="1">
    <location>
        <begin position="421"/>
        <end position="431"/>
    </location>
</feature>
<keyword evidence="3" id="KW-1185">Reference proteome</keyword>
<dbReference type="Proteomes" id="UP001337655">
    <property type="component" value="Unassembled WGS sequence"/>
</dbReference>
<feature type="compositionally biased region" description="Basic and acidic residues" evidence="1">
    <location>
        <begin position="402"/>
        <end position="415"/>
    </location>
</feature>
<evidence type="ECO:0000256" key="1">
    <source>
        <dbReference type="SAM" id="MobiDB-lite"/>
    </source>
</evidence>
<comment type="caution">
    <text evidence="2">The sequence shown here is derived from an EMBL/GenBank/DDBJ whole genome shotgun (WGS) entry which is preliminary data.</text>
</comment>
<evidence type="ECO:0000313" key="3">
    <source>
        <dbReference type="Proteomes" id="UP001337655"/>
    </source>
</evidence>
<protein>
    <recommendedName>
        <fullName evidence="4">DNA (cytosine-5)-methyltransferase 1 replication foci domain-containing protein</fullName>
    </recommendedName>
</protein>
<evidence type="ECO:0000313" key="2">
    <source>
        <dbReference type="EMBL" id="KAK5167427.1"/>
    </source>
</evidence>
<reference evidence="2 3" key="1">
    <citation type="submission" date="2023-08" db="EMBL/GenBank/DDBJ databases">
        <title>Black Yeasts Isolated from many extreme environments.</title>
        <authorList>
            <person name="Coleine C."/>
            <person name="Stajich J.E."/>
            <person name="Selbmann L."/>
        </authorList>
    </citation>
    <scope>NUCLEOTIDE SEQUENCE [LARGE SCALE GENOMIC DNA]</scope>
    <source>
        <strain evidence="2 3">CCFEE 5935</strain>
    </source>
</reference>
<proteinExistence type="predicted"/>
<gene>
    <name evidence="2" type="ORF">LTR77_007126</name>
</gene>
<evidence type="ECO:0008006" key="4">
    <source>
        <dbReference type="Google" id="ProtNLM"/>
    </source>
</evidence>
<feature type="compositionally biased region" description="Low complexity" evidence="1">
    <location>
        <begin position="275"/>
        <end position="285"/>
    </location>
</feature>
<sequence>MPPRLLPESTVLRPRDPADIDTDQWPIFELVDASVTDPNNENAPATLLHASAQYPLTVTGRLRPLPKHLSQLYLPQSQRSSPIEITDVRSFSYGAWEDGSIGLWACGKAGWFLISPSASYKSIYDSMTEAVKLLHFIADTYKSTRKIGKMPGGSSLGEYSATEMFALYASKVMRGKATADEAAEKVYEHRLFLLSSVIAGKEGIAWSKNPLYVHLRQKFPSDRARARDMLFGTGSSRASAGRDVVAPARRPSMESTSTSSSLKRKRGRPPKDSDVISIASSSVASAGGKGRVSQTKNEVDSKPPAKAGSSGPATSRQTRTRAGSQTATQSATPETPPPPKKEDDEDSDIDAIHPRNAKSALRLKPNVSSKGPTRSTLTTAKDKDQPDGRRRSSLAALHYTRHRDSATSRRLKSELDEGISMPTSPSSTSQADGGGPDTLPGASDAHALNHAPDPIQQDTWICALAGCTHKVYAASTPASQALIRQHYALHACDDDERVQMVKELQAPSLPVGRLVERVRLQVKGEGFPGSRVAGTRFPEALKRSV</sequence>
<feature type="region of interest" description="Disordered" evidence="1">
    <location>
        <begin position="232"/>
        <end position="451"/>
    </location>
</feature>